<keyword evidence="2" id="KW-1133">Transmembrane helix</keyword>
<keyword evidence="1" id="KW-0175">Coiled coil</keyword>
<feature type="coiled-coil region" evidence="1">
    <location>
        <begin position="224"/>
        <end position="258"/>
    </location>
</feature>
<proteinExistence type="predicted"/>
<dbReference type="EMBL" id="BMZH01000031">
    <property type="protein sequence ID" value="GHB05808.1"/>
    <property type="molecule type" value="Genomic_DNA"/>
</dbReference>
<feature type="transmembrane region" description="Helical" evidence="2">
    <location>
        <begin position="340"/>
        <end position="362"/>
    </location>
</feature>
<dbReference type="Proteomes" id="UP000634004">
    <property type="component" value="Unassembled WGS sequence"/>
</dbReference>
<organism evidence="3 4">
    <name type="scientific">Algimonas arctica</name>
    <dbReference type="NCBI Taxonomy" id="1479486"/>
    <lineage>
        <taxon>Bacteria</taxon>
        <taxon>Pseudomonadati</taxon>
        <taxon>Pseudomonadota</taxon>
        <taxon>Alphaproteobacteria</taxon>
        <taxon>Maricaulales</taxon>
        <taxon>Robiginitomaculaceae</taxon>
        <taxon>Algimonas</taxon>
    </lineage>
</organism>
<keyword evidence="2" id="KW-0472">Membrane</keyword>
<reference evidence="3" key="1">
    <citation type="journal article" date="2014" name="Int. J. Syst. Evol. Microbiol.">
        <title>Complete genome sequence of Corynebacterium casei LMG S-19264T (=DSM 44701T), isolated from a smear-ripened cheese.</title>
        <authorList>
            <consortium name="US DOE Joint Genome Institute (JGI-PGF)"/>
            <person name="Walter F."/>
            <person name="Albersmeier A."/>
            <person name="Kalinowski J."/>
            <person name="Ruckert C."/>
        </authorList>
    </citation>
    <scope>NUCLEOTIDE SEQUENCE</scope>
    <source>
        <strain evidence="3">KCTC 32513</strain>
    </source>
</reference>
<dbReference type="AlphaFoldDB" id="A0A8J3CT80"/>
<accession>A0A8J3CT80</accession>
<comment type="caution">
    <text evidence="3">The sequence shown here is derived from an EMBL/GenBank/DDBJ whole genome shotgun (WGS) entry which is preliminary data.</text>
</comment>
<keyword evidence="4" id="KW-1185">Reference proteome</keyword>
<evidence type="ECO:0000256" key="2">
    <source>
        <dbReference type="SAM" id="Phobius"/>
    </source>
</evidence>
<protein>
    <submittedName>
        <fullName evidence="3">Uncharacterized protein</fullName>
    </submittedName>
</protein>
<gene>
    <name evidence="3" type="ORF">GCM10009069_30170</name>
</gene>
<dbReference type="RefSeq" id="WP_189499720.1">
    <property type="nucleotide sequence ID" value="NZ_BMZH01000031.1"/>
</dbReference>
<evidence type="ECO:0000313" key="4">
    <source>
        <dbReference type="Proteomes" id="UP000634004"/>
    </source>
</evidence>
<keyword evidence="2" id="KW-0812">Transmembrane</keyword>
<reference evidence="3" key="2">
    <citation type="submission" date="2020-09" db="EMBL/GenBank/DDBJ databases">
        <authorList>
            <person name="Sun Q."/>
            <person name="Kim S."/>
        </authorList>
    </citation>
    <scope>NUCLEOTIDE SEQUENCE</scope>
    <source>
        <strain evidence="3">KCTC 32513</strain>
    </source>
</reference>
<sequence length="472" mass="51667">MSRNISQILQILSPTDGALKRLVHDIVKKSLVNSVTVSTAPAINLVINVTHLNSMPSTEPKVSLDEDENELVTEEITSWRNGIEAQKNLRLAFDGTTELSASIPKITFDTLVFERVESVPITNRNGALTYEPRPSAKVSEVIFNGATTKTESFEKLKALIAQHLSPSGNVSQLITNEGPFADLFTKLSSVSAGMADNLAKSQLLQQKRMDDLLEKQEELQRIRLEEIAAAAKLEQEELNKIKADLDAKEAELDNADARSTRRGIRGDITRNLVERQTHEIIPASARKLRWPILICGFLGLILSAGLGFWSFSQIVKLAPIVAKDGTITQIPMSSWVVGSLLLRGALGIIAATAIGLYMLSYLRSLEAEAGKRAHSLERYLFDIDRASWVIETVLEMGEEDNGLSNVPPAWLDGVTQNLFELDQSSRKDEGPVDALTQLMASGAVVKVGNGEASIECSPKASQKVARFQSKPE</sequence>
<feature type="transmembrane region" description="Helical" evidence="2">
    <location>
        <begin position="290"/>
        <end position="311"/>
    </location>
</feature>
<evidence type="ECO:0000256" key="1">
    <source>
        <dbReference type="SAM" id="Coils"/>
    </source>
</evidence>
<name>A0A8J3CT80_9PROT</name>
<evidence type="ECO:0000313" key="3">
    <source>
        <dbReference type="EMBL" id="GHB05808.1"/>
    </source>
</evidence>